<comment type="caution">
    <text evidence="2">The sequence shown here is derived from an EMBL/GenBank/DDBJ whole genome shotgun (WGS) entry which is preliminary data.</text>
</comment>
<dbReference type="Proteomes" id="UP000705867">
    <property type="component" value="Unassembled WGS sequence"/>
</dbReference>
<dbReference type="AlphaFoldDB" id="A0A953M0U6"/>
<evidence type="ECO:0000313" key="3">
    <source>
        <dbReference type="Proteomes" id="UP000705867"/>
    </source>
</evidence>
<feature type="domain" description="Hemerythrin-like" evidence="1">
    <location>
        <begin position="3"/>
        <end position="123"/>
    </location>
</feature>
<gene>
    <name evidence="2" type="ORF">K8I29_13920</name>
</gene>
<proteinExistence type="predicted"/>
<sequence length="153" mass="17807">MNIFELLKNDHEKALNLFDELEGMQGESGRIQGSKADSVFNKLKQELEIHMMGEEELLYSVLKEEETTRSTILESYEEHHVAKLLLNEMASMPKDEQWMAKLAVLRESVEHHVEEEEGELFEEAQEIIDENRANEIGRRMADMKKEQMSPASR</sequence>
<dbReference type="Pfam" id="PF01814">
    <property type="entry name" value="Hemerythrin"/>
    <property type="match status" value="1"/>
</dbReference>
<reference evidence="2" key="2">
    <citation type="submission" date="2021-08" db="EMBL/GenBank/DDBJ databases">
        <authorList>
            <person name="Dalcin Martins P."/>
        </authorList>
    </citation>
    <scope>NUCLEOTIDE SEQUENCE</scope>
    <source>
        <strain evidence="2">MAG_39</strain>
    </source>
</reference>
<dbReference type="Gene3D" id="1.20.120.520">
    <property type="entry name" value="nmb1532 protein domain like"/>
    <property type="match status" value="1"/>
</dbReference>
<dbReference type="PANTHER" id="PTHR35585">
    <property type="entry name" value="HHE DOMAIN PROTEIN (AFU_ORTHOLOGUE AFUA_4G00730)"/>
    <property type="match status" value="1"/>
</dbReference>
<reference evidence="2" key="1">
    <citation type="journal article" date="2021" name="bioRxiv">
        <title>Unraveling nitrogen, sulfur and carbon metabolic pathways and microbial community transcriptional responses to substrate deprivation and toxicity stresses in a bioreactor mimicking anoxic brackish coastal sediment conditions.</title>
        <authorList>
            <person name="Martins P.D."/>
            <person name="Echeveste M.J."/>
            <person name="Arshad A."/>
            <person name="Kurth J."/>
            <person name="Ouboter H."/>
            <person name="Jetten M.S.M."/>
            <person name="Welte C.U."/>
        </authorList>
    </citation>
    <scope>NUCLEOTIDE SEQUENCE</scope>
    <source>
        <strain evidence="2">MAG_39</strain>
    </source>
</reference>
<protein>
    <submittedName>
        <fullName evidence="2">Hemerythrin domain-containing protein</fullName>
    </submittedName>
</protein>
<dbReference type="PANTHER" id="PTHR35585:SF1">
    <property type="entry name" value="HHE DOMAIN PROTEIN (AFU_ORTHOLOGUE AFUA_4G00730)"/>
    <property type="match status" value="1"/>
</dbReference>
<evidence type="ECO:0000259" key="1">
    <source>
        <dbReference type="Pfam" id="PF01814"/>
    </source>
</evidence>
<dbReference type="InterPro" id="IPR012312">
    <property type="entry name" value="Hemerythrin-like"/>
</dbReference>
<evidence type="ECO:0000313" key="2">
    <source>
        <dbReference type="EMBL" id="MBZ0157294.1"/>
    </source>
</evidence>
<dbReference type="EMBL" id="JAIOIV010000110">
    <property type="protein sequence ID" value="MBZ0157294.1"/>
    <property type="molecule type" value="Genomic_DNA"/>
</dbReference>
<organism evidence="2 3">
    <name type="scientific">Candidatus Nitrobium versatile</name>
    <dbReference type="NCBI Taxonomy" id="2884831"/>
    <lineage>
        <taxon>Bacteria</taxon>
        <taxon>Pseudomonadati</taxon>
        <taxon>Nitrospirota</taxon>
        <taxon>Nitrospiria</taxon>
        <taxon>Nitrospirales</taxon>
        <taxon>Nitrospiraceae</taxon>
        <taxon>Candidatus Nitrobium</taxon>
    </lineage>
</organism>
<accession>A0A953M0U6</accession>
<name>A0A953M0U6_9BACT</name>